<dbReference type="InterPro" id="IPR036397">
    <property type="entry name" value="RNaseH_sf"/>
</dbReference>
<dbReference type="AlphaFoldDB" id="A0A0L6TXK8"/>
<dbReference type="InterPro" id="IPR001584">
    <property type="entry name" value="Integrase_cat-core"/>
</dbReference>
<accession>A0A0L6TXK8</accession>
<dbReference type="GO" id="GO:0003676">
    <property type="term" value="F:nucleic acid binding"/>
    <property type="evidence" value="ECO:0007669"/>
    <property type="project" value="InterPro"/>
</dbReference>
<dbReference type="SUPFAM" id="SSF53098">
    <property type="entry name" value="Ribonuclease H-like"/>
    <property type="match status" value="1"/>
</dbReference>
<dbReference type="PROSITE" id="PS50994">
    <property type="entry name" value="INTEGRASE"/>
    <property type="match status" value="1"/>
</dbReference>
<dbReference type="Proteomes" id="UP000036873">
    <property type="component" value="Unassembled WGS sequence"/>
</dbReference>
<evidence type="ECO:0000259" key="2">
    <source>
        <dbReference type="PROSITE" id="PS50994"/>
    </source>
</evidence>
<comment type="caution">
    <text evidence="3">The sequence shown here is derived from an EMBL/GenBank/DDBJ whole genome shotgun (WGS) entry which is preliminary data.</text>
</comment>
<evidence type="ECO:0000256" key="1">
    <source>
        <dbReference type="SAM" id="MobiDB-lite"/>
    </source>
</evidence>
<evidence type="ECO:0000313" key="3">
    <source>
        <dbReference type="EMBL" id="KNZ40996.1"/>
    </source>
</evidence>
<sequence>MLPRFVMPKIKINNKKELSTESKTWSKPVTINMSDFDRETYESRKKAVDLYLSDEPLNKIEQSTGIKTSHICEFVEKCSVLDSSGVPLGYVALIPCLRTKRKIGLFSKLMNDYPDIKDYLLEEFFSKNRKWNKFQSYTDLHKSLLRRLHSKGLSETDYPFNTKLKGYRSMVTFLEDTSNLHPYDAMNRYGKEAKQLFKSTYFMQPIQSASKRPFARVEIDGHKVDALFTVKVTNEYGDTVQGLAKRIWIIAAIDVATRVILGYTISVNENYNRFDVLECINNSIVPHEQFTFQRFNVLEKIEGFHSIAVPGTQWAIMDEIALDNALAHLSKDVINNLENLGISINFGPVATPNKRPIVERFFKTLEEKGFHRIPSTTGSNPRDVKRAEPEKGAISYAITLQEIYEIAEVVISEYNTQPHDSLSGFSPISLLMQRFDRGFLPSAFVPLDERKEFSVVKIYQIRKVQGNKKKGIRPYVSFEGHRYSGHVMSSNYLLVGDHVTLEIDPLDIRTLKVYLDNGAPIGDVSIKGKNIATAISMKNNTILRKFIHENKIKFDNVEDVIEDFTIDLEEKAIYNKTAATRLASMRNDAEKRSPDSLILPRNKSVPEKNMDRGQLDDSIEKKLLSDEELREKWTDPSKRTW</sequence>
<feature type="compositionally biased region" description="Basic and acidic residues" evidence="1">
    <location>
        <begin position="604"/>
        <end position="617"/>
    </location>
</feature>
<protein>
    <recommendedName>
        <fullName evidence="2">Integrase catalytic domain-containing protein</fullName>
    </recommendedName>
</protein>
<dbReference type="EMBL" id="LGYO01000040">
    <property type="protein sequence ID" value="KNZ40996.1"/>
    <property type="molecule type" value="Genomic_DNA"/>
</dbReference>
<dbReference type="Gene3D" id="3.30.420.10">
    <property type="entry name" value="Ribonuclease H-like superfamily/Ribonuclease H"/>
    <property type="match status" value="1"/>
</dbReference>
<organism evidence="3 4">
    <name type="scientific">Acetobacterium bakii</name>
    <dbReference type="NCBI Taxonomy" id="52689"/>
    <lineage>
        <taxon>Bacteria</taxon>
        <taxon>Bacillati</taxon>
        <taxon>Bacillota</taxon>
        <taxon>Clostridia</taxon>
        <taxon>Eubacteriales</taxon>
        <taxon>Eubacteriaceae</taxon>
        <taxon>Acetobacterium</taxon>
    </lineage>
</organism>
<reference evidence="4" key="1">
    <citation type="submission" date="2015-07" db="EMBL/GenBank/DDBJ databases">
        <title>Draft genome sequence of Acetobacterium bakii DSM 8293, a potential psychrophilic chemical producer through syngas fermentation.</title>
        <authorList>
            <person name="Song Y."/>
            <person name="Hwang S."/>
            <person name="Cho B.-K."/>
        </authorList>
    </citation>
    <scope>NUCLEOTIDE SEQUENCE [LARGE SCALE GENOMIC DNA]</scope>
    <source>
        <strain evidence="4">DSM 8239</strain>
    </source>
</reference>
<feature type="region of interest" description="Disordered" evidence="1">
    <location>
        <begin position="585"/>
        <end position="617"/>
    </location>
</feature>
<keyword evidence="4" id="KW-1185">Reference proteome</keyword>
<dbReference type="GO" id="GO:0015074">
    <property type="term" value="P:DNA integration"/>
    <property type="evidence" value="ECO:0007669"/>
    <property type="project" value="InterPro"/>
</dbReference>
<dbReference type="InterPro" id="IPR012337">
    <property type="entry name" value="RNaseH-like_sf"/>
</dbReference>
<dbReference type="STRING" id="52689.AKG39_14930"/>
<name>A0A0L6TXK8_9FIRM</name>
<gene>
    <name evidence="3" type="ORF">AKG39_14930</name>
</gene>
<feature type="domain" description="Integrase catalytic" evidence="2">
    <location>
        <begin position="209"/>
        <end position="435"/>
    </location>
</feature>
<proteinExistence type="predicted"/>
<evidence type="ECO:0000313" key="4">
    <source>
        <dbReference type="Proteomes" id="UP000036873"/>
    </source>
</evidence>